<keyword evidence="2" id="KW-0804">Transcription</keyword>
<dbReference type="Proteomes" id="UP000075230">
    <property type="component" value="Unassembled WGS sequence"/>
</dbReference>
<dbReference type="PANTHER" id="PTHR46910:SF5">
    <property type="entry name" value="ZN(II)2CYS6 TRANSCRIPTION FACTOR (EUROFUNG)"/>
    <property type="match status" value="1"/>
</dbReference>
<dbReference type="GO" id="GO:0008270">
    <property type="term" value="F:zinc ion binding"/>
    <property type="evidence" value="ECO:0007669"/>
    <property type="project" value="InterPro"/>
</dbReference>
<protein>
    <submittedName>
        <fullName evidence="7">Fungal specific transcription factor domain protein</fullName>
    </submittedName>
</protein>
<evidence type="ECO:0000256" key="5">
    <source>
        <dbReference type="SAM" id="MobiDB-lite"/>
    </source>
</evidence>
<evidence type="ECO:0000256" key="2">
    <source>
        <dbReference type="ARBA" id="ARBA00023163"/>
    </source>
</evidence>
<dbReference type="SMART" id="SM00906">
    <property type="entry name" value="Fungal_trans"/>
    <property type="match status" value="1"/>
</dbReference>
<evidence type="ECO:0000256" key="1">
    <source>
        <dbReference type="ARBA" id="ARBA00023015"/>
    </source>
</evidence>
<dbReference type="GO" id="GO:0006351">
    <property type="term" value="P:DNA-templated transcription"/>
    <property type="evidence" value="ECO:0007669"/>
    <property type="project" value="InterPro"/>
</dbReference>
<dbReference type="GO" id="GO:0003677">
    <property type="term" value="F:DNA binding"/>
    <property type="evidence" value="ECO:0007669"/>
    <property type="project" value="InterPro"/>
</dbReference>
<accession>A0A146FQ77</accession>
<evidence type="ECO:0000256" key="3">
    <source>
        <dbReference type="ARBA" id="ARBA00023242"/>
    </source>
</evidence>
<organism evidence="7 8">
    <name type="scientific">Aspergillus kawachii</name>
    <name type="common">White koji mold</name>
    <name type="synonym">Aspergillus awamori var. kawachi</name>
    <dbReference type="NCBI Taxonomy" id="1069201"/>
    <lineage>
        <taxon>Eukaryota</taxon>
        <taxon>Fungi</taxon>
        <taxon>Dikarya</taxon>
        <taxon>Ascomycota</taxon>
        <taxon>Pezizomycotina</taxon>
        <taxon>Eurotiomycetes</taxon>
        <taxon>Eurotiomycetidae</taxon>
        <taxon>Eurotiales</taxon>
        <taxon>Aspergillaceae</taxon>
        <taxon>Aspergillus</taxon>
        <taxon>Aspergillus subgen. Circumdati</taxon>
    </lineage>
</organism>
<feature type="compositionally biased region" description="Low complexity" evidence="5">
    <location>
        <begin position="106"/>
        <end position="122"/>
    </location>
</feature>
<dbReference type="InterPro" id="IPR050987">
    <property type="entry name" value="AtrR-like"/>
</dbReference>
<keyword evidence="1" id="KW-0805">Transcription regulation</keyword>
<proteinExistence type="predicted"/>
<feature type="coiled-coil region" evidence="4">
    <location>
        <begin position="68"/>
        <end position="95"/>
    </location>
</feature>
<dbReference type="AlphaFoldDB" id="A0A146FQ77"/>
<gene>
    <name evidence="7" type="ORF">RIB2604_02302540</name>
</gene>
<evidence type="ECO:0000259" key="6">
    <source>
        <dbReference type="SMART" id="SM00906"/>
    </source>
</evidence>
<dbReference type="CDD" id="cd12148">
    <property type="entry name" value="fungal_TF_MHR"/>
    <property type="match status" value="1"/>
</dbReference>
<evidence type="ECO:0000313" key="7">
    <source>
        <dbReference type="EMBL" id="GAT27896.1"/>
    </source>
</evidence>
<dbReference type="InterPro" id="IPR007219">
    <property type="entry name" value="XnlR_reg_dom"/>
</dbReference>
<evidence type="ECO:0000313" key="8">
    <source>
        <dbReference type="Proteomes" id="UP000075230"/>
    </source>
</evidence>
<evidence type="ECO:0000256" key="4">
    <source>
        <dbReference type="SAM" id="Coils"/>
    </source>
</evidence>
<feature type="region of interest" description="Disordered" evidence="5">
    <location>
        <begin position="99"/>
        <end position="122"/>
    </location>
</feature>
<dbReference type="EMBL" id="BCWF01000023">
    <property type="protein sequence ID" value="GAT27896.1"/>
    <property type="molecule type" value="Genomic_DNA"/>
</dbReference>
<name>A0A146FQ77_ASPKA</name>
<sequence length="671" mass="73842">MEPEGPESEKEPVVRRAVSLSGTACPYYSPQLLTDASAINAASESSQIICRSTGAGQKPPEPKKRVLISSHERKIDLIEERLGNIERTLLELRAHAKGPSEQCHHSTPLSSQLSPSTTTNYTSAAATLDQHESTPAFEGNSSLAAHSAYAREFLETAVSRSALQMSTPKISTALASLKQIVDMQDHQAQSPSRQVRFPNQRAIPGSGLRELTMPPAPIVLALLRKCQEQPSILQAYLPFLSPRRLIEKCRQIYFSTEEYSDATFIIVNGALLYLISDVVAITKDSQTREEYDKYLKLCLVNLETALGSLSLLMPANDENIEALALGVSFVAGNILQSADRVKAVYAIEMSKPSFAMTLTSAAFRLCQTLGYHRSNPSDSSNKPSLGNTLFWTVYVLDKAVSLRLGRASTIQDYDVTSLVNIDTTGLDEPFDKIYLLWVRFATIQGKVYELLYSPAALARPESERVAHARQLASEMQQVVMEPFEGINFDKQRSQVDQVFFKSDKVARLSVLTLIYRAIPPQGTQGTFIHECIETARSALEVHQDCMAEVKEMTEHIKAAYFHCNVARLYIEAKEQVQVKEDQDLASVGQEFDVYLSALGLAPMSADDNDSAWASAPVPAGSAPGDARGAMEGQYSGPIPQTSQLGNWFSGNQHMMGLLEEDISLFDPSSWT</sequence>
<dbReference type="GO" id="GO:0003700">
    <property type="term" value="F:DNA-binding transcription factor activity"/>
    <property type="evidence" value="ECO:0007669"/>
    <property type="project" value="InterPro"/>
</dbReference>
<dbReference type="VEuPathDB" id="FungiDB:ASPFODRAFT_51161"/>
<feature type="domain" description="Xylanolytic transcriptional activator regulatory" evidence="6">
    <location>
        <begin position="355"/>
        <end position="425"/>
    </location>
</feature>
<reference evidence="7 8" key="1">
    <citation type="journal article" date="2016" name="DNA Res.">
        <title>Genome sequence of Aspergillus luchuensis NBRC 4314.</title>
        <authorList>
            <person name="Yamada O."/>
            <person name="Machida M."/>
            <person name="Hosoyama A."/>
            <person name="Goto M."/>
            <person name="Takahashi T."/>
            <person name="Futagami T."/>
            <person name="Yamagata Y."/>
            <person name="Takeuchi M."/>
            <person name="Kobayashi T."/>
            <person name="Koike H."/>
            <person name="Abe K."/>
            <person name="Asai K."/>
            <person name="Arita M."/>
            <person name="Fujita N."/>
            <person name="Fukuda K."/>
            <person name="Higa K."/>
            <person name="Horikawa H."/>
            <person name="Ishikawa T."/>
            <person name="Jinno K."/>
            <person name="Kato Y."/>
            <person name="Kirimura K."/>
            <person name="Mizutani O."/>
            <person name="Nakasone K."/>
            <person name="Sano M."/>
            <person name="Shiraishi Y."/>
            <person name="Tsukahara M."/>
            <person name="Gomi K."/>
        </authorList>
    </citation>
    <scope>NUCLEOTIDE SEQUENCE [LARGE SCALE GENOMIC DNA]</scope>
    <source>
        <strain evidence="7 8">RIB 2604</strain>
    </source>
</reference>
<keyword evidence="3" id="KW-0539">Nucleus</keyword>
<dbReference type="Pfam" id="PF04082">
    <property type="entry name" value="Fungal_trans"/>
    <property type="match status" value="1"/>
</dbReference>
<dbReference type="PANTHER" id="PTHR46910">
    <property type="entry name" value="TRANSCRIPTION FACTOR PDR1"/>
    <property type="match status" value="1"/>
</dbReference>
<comment type="caution">
    <text evidence="7">The sequence shown here is derived from an EMBL/GenBank/DDBJ whole genome shotgun (WGS) entry which is preliminary data.</text>
</comment>
<reference evidence="8" key="2">
    <citation type="submission" date="2016-02" db="EMBL/GenBank/DDBJ databases">
        <title>Genome sequencing of Aspergillus luchuensis NBRC 4314.</title>
        <authorList>
            <person name="Yamada O."/>
        </authorList>
    </citation>
    <scope>NUCLEOTIDE SEQUENCE [LARGE SCALE GENOMIC DNA]</scope>
    <source>
        <strain evidence="8">RIB 2604</strain>
    </source>
</reference>
<keyword evidence="4" id="KW-0175">Coiled coil</keyword>